<evidence type="ECO:0000256" key="1">
    <source>
        <dbReference type="SAM" id="Phobius"/>
    </source>
</evidence>
<feature type="transmembrane region" description="Helical" evidence="1">
    <location>
        <begin position="108"/>
        <end position="126"/>
    </location>
</feature>
<feature type="transmembrane region" description="Helical" evidence="1">
    <location>
        <begin position="146"/>
        <end position="164"/>
    </location>
</feature>
<feature type="transmembrane region" description="Helical" evidence="1">
    <location>
        <begin position="199"/>
        <end position="218"/>
    </location>
</feature>
<accession>A0A3P3YG77</accession>
<name>A0A3P3YG77_PLABS</name>
<feature type="transmembrane region" description="Helical" evidence="1">
    <location>
        <begin position="75"/>
        <end position="96"/>
    </location>
</feature>
<evidence type="ECO:0000313" key="2">
    <source>
        <dbReference type="EMBL" id="SPQ98970.1"/>
    </source>
</evidence>
<evidence type="ECO:0000313" key="3">
    <source>
        <dbReference type="Proteomes" id="UP000290189"/>
    </source>
</evidence>
<protein>
    <recommendedName>
        <fullName evidence="4">G-protein coupled receptors family 1 profile domain-containing protein</fullName>
    </recommendedName>
</protein>
<dbReference type="AlphaFoldDB" id="A0A3P3YG77"/>
<feature type="transmembrane region" description="Helical" evidence="1">
    <location>
        <begin position="238"/>
        <end position="257"/>
    </location>
</feature>
<gene>
    <name evidence="2" type="ORF">PLBR_LOCUS6185</name>
</gene>
<evidence type="ECO:0008006" key="4">
    <source>
        <dbReference type="Google" id="ProtNLM"/>
    </source>
</evidence>
<organism evidence="2 3">
    <name type="scientific">Plasmodiophora brassicae</name>
    <name type="common">Clubroot disease agent</name>
    <dbReference type="NCBI Taxonomy" id="37360"/>
    <lineage>
        <taxon>Eukaryota</taxon>
        <taxon>Sar</taxon>
        <taxon>Rhizaria</taxon>
        <taxon>Endomyxa</taxon>
        <taxon>Phytomyxea</taxon>
        <taxon>Plasmodiophorida</taxon>
        <taxon>Plasmodiophoridae</taxon>
        <taxon>Plasmodiophora</taxon>
    </lineage>
</organism>
<proteinExistence type="predicted"/>
<dbReference type="EMBL" id="OVEO01000010">
    <property type="protein sequence ID" value="SPQ98970.1"/>
    <property type="molecule type" value="Genomic_DNA"/>
</dbReference>
<keyword evidence="2" id="KW-0496">Mitochondrion</keyword>
<geneLocation type="mitochondrion" evidence="2"/>
<dbReference type="Proteomes" id="UP000290189">
    <property type="component" value="Unassembled WGS sequence"/>
</dbReference>
<sequence length="306" mass="32778">MAGTACAIVACGAALVAVCTGITVARTERATTILWTILGTSSITAVTKALVATQWLFRFTAADTILCAVVAQSVPFFYCVSVAFVLQFLHARALLVDEQSASSWLMRLIQLGILSCVPFGAVFGAVTETEIYISEEGGPCLTYYPFYIVALLFLAASFLTTLLIRKFTTAVHAHIQTMHAASHSAQLQSKYRSMAVKNMVASSIALSCTMTTLLYIVIEDLIAPRFEPVSTAIKNTICAFELSINLIVVCSCSLSWVPYELKQGFTKLASKIAMTSKPSDAINVVPASSAKQTPADTAPCSNLVDE</sequence>
<keyword evidence="1" id="KW-0812">Transmembrane</keyword>
<reference evidence="2 3" key="1">
    <citation type="submission" date="2018-03" db="EMBL/GenBank/DDBJ databases">
        <authorList>
            <person name="Fogelqvist J."/>
        </authorList>
    </citation>
    <scope>NUCLEOTIDE SEQUENCE [LARGE SCALE GENOMIC DNA]</scope>
</reference>
<keyword evidence="1" id="KW-1133">Transmembrane helix</keyword>
<keyword evidence="1" id="KW-0472">Membrane</keyword>